<keyword evidence="6" id="KW-0413">Isomerase</keyword>
<evidence type="ECO:0000313" key="7">
    <source>
        <dbReference type="Proteomes" id="UP000320048"/>
    </source>
</evidence>
<organism evidence="6 7">
    <name type="scientific">Candidatus Segetimicrobium genomatis</name>
    <dbReference type="NCBI Taxonomy" id="2569760"/>
    <lineage>
        <taxon>Bacteria</taxon>
        <taxon>Bacillati</taxon>
        <taxon>Candidatus Sysuimicrobiota</taxon>
        <taxon>Candidatus Sysuimicrobiia</taxon>
        <taxon>Candidatus Sysuimicrobiales</taxon>
        <taxon>Candidatus Segetimicrobiaceae</taxon>
        <taxon>Candidatus Segetimicrobium</taxon>
    </lineage>
</organism>
<comment type="caution">
    <text evidence="6">The sequence shown here is derived from an EMBL/GenBank/DDBJ whole genome shotgun (WGS) entry which is preliminary data.</text>
</comment>
<dbReference type="InterPro" id="IPR042118">
    <property type="entry name" value="QueA_dom1"/>
</dbReference>
<evidence type="ECO:0000256" key="2">
    <source>
        <dbReference type="ARBA" id="ARBA00022679"/>
    </source>
</evidence>
<dbReference type="SUPFAM" id="SSF111337">
    <property type="entry name" value="QueA-like"/>
    <property type="match status" value="1"/>
</dbReference>
<gene>
    <name evidence="6" type="ORF">E6H04_13150</name>
</gene>
<evidence type="ECO:0000256" key="3">
    <source>
        <dbReference type="ARBA" id="ARBA00022691"/>
    </source>
</evidence>
<dbReference type="GO" id="GO:0051075">
    <property type="term" value="F:S-adenosylmethionine:tRNA ribosyltransferase-isomerase activity"/>
    <property type="evidence" value="ECO:0007669"/>
    <property type="project" value="TreeGrafter"/>
</dbReference>
<evidence type="ECO:0000313" key="6">
    <source>
        <dbReference type="EMBL" id="TMI78028.1"/>
    </source>
</evidence>
<dbReference type="Pfam" id="PF02547">
    <property type="entry name" value="Queuosine_synth"/>
    <property type="match status" value="1"/>
</dbReference>
<evidence type="ECO:0000256" key="5">
    <source>
        <dbReference type="SAM" id="MobiDB-lite"/>
    </source>
</evidence>
<dbReference type="InterPro" id="IPR042119">
    <property type="entry name" value="QueA_dom2"/>
</dbReference>
<sequence>MIATTRPLDFGLPPGLEAHEPPEMRGLRRDEVRLLVSYRAGDRIVHARFADLPEFLRAGDLVVANDSATLPAALTARRAGGGTIALHLSMRLPGGLWVVEPRKAEVTPGDVLALPGGAVATLLAPYADSLRLWVARLDLPAPVLEYLRRWGRPIAYPYVQGAFPVEMYQTVYAGEPGSAEMPSAGRAFSPAVLERLAGKGVGFATVTLHTGVSSLEGDEAPYEEPYAVPPETADAVRAVKVTAARVIAVGTTVVRALESAADEQGRVIASRGWTDLVVTPERGVRVVDGLLTGFHEPRSSHLAMLEAIAGRGHLEKAYRAALEAGYLWHEFGDLHLLLP</sequence>
<dbReference type="InterPro" id="IPR003699">
    <property type="entry name" value="QueA"/>
</dbReference>
<name>A0A537J3A3_9BACT</name>
<dbReference type="Gene3D" id="2.40.10.240">
    <property type="entry name" value="QueA-like"/>
    <property type="match status" value="1"/>
</dbReference>
<dbReference type="AlphaFoldDB" id="A0A537J3A3"/>
<reference evidence="6 7" key="1">
    <citation type="journal article" date="2019" name="Nat. Microbiol.">
        <title>Mediterranean grassland soil C-N compound turnover is dependent on rainfall and depth, and is mediated by genomically divergent microorganisms.</title>
        <authorList>
            <person name="Diamond S."/>
            <person name="Andeer P.F."/>
            <person name="Li Z."/>
            <person name="Crits-Christoph A."/>
            <person name="Burstein D."/>
            <person name="Anantharaman K."/>
            <person name="Lane K.R."/>
            <person name="Thomas B.C."/>
            <person name="Pan C."/>
            <person name="Northen T.R."/>
            <person name="Banfield J.F."/>
        </authorList>
    </citation>
    <scope>NUCLEOTIDE SEQUENCE [LARGE SCALE GENOMIC DNA]</scope>
    <source>
        <strain evidence="6">NP_7</strain>
    </source>
</reference>
<proteinExistence type="predicted"/>
<feature type="region of interest" description="Disordered" evidence="5">
    <location>
        <begin position="1"/>
        <end position="23"/>
    </location>
</feature>
<dbReference type="PANTHER" id="PTHR30307">
    <property type="entry name" value="S-ADENOSYLMETHIONINE:TRNA RIBOSYLTRANSFERASE-ISOMERASE"/>
    <property type="match status" value="1"/>
</dbReference>
<protein>
    <submittedName>
        <fullName evidence="6">S-adenosylmethionine:tRNA ribosyltransferase-isomerase</fullName>
    </submittedName>
</protein>
<evidence type="ECO:0000256" key="1">
    <source>
        <dbReference type="ARBA" id="ARBA00022490"/>
    </source>
</evidence>
<dbReference type="EMBL" id="VBAO01000409">
    <property type="protein sequence ID" value="TMI78028.1"/>
    <property type="molecule type" value="Genomic_DNA"/>
</dbReference>
<dbReference type="InterPro" id="IPR036100">
    <property type="entry name" value="QueA_sf"/>
</dbReference>
<keyword evidence="1" id="KW-0963">Cytoplasm</keyword>
<dbReference type="PANTHER" id="PTHR30307:SF0">
    <property type="entry name" value="S-ADENOSYLMETHIONINE:TRNA RIBOSYLTRANSFERASE-ISOMERASE"/>
    <property type="match status" value="1"/>
</dbReference>
<keyword evidence="3" id="KW-0949">S-adenosyl-L-methionine</keyword>
<keyword evidence="2 6" id="KW-0808">Transferase</keyword>
<accession>A0A537J3A3</accession>
<keyword evidence="4" id="KW-0671">Queuosine biosynthesis</keyword>
<dbReference type="Gene3D" id="3.40.1780.10">
    <property type="entry name" value="QueA-like"/>
    <property type="match status" value="1"/>
</dbReference>
<dbReference type="GO" id="GO:0008616">
    <property type="term" value="P:tRNA queuosine(34) biosynthetic process"/>
    <property type="evidence" value="ECO:0007669"/>
    <property type="project" value="UniProtKB-KW"/>
</dbReference>
<evidence type="ECO:0000256" key="4">
    <source>
        <dbReference type="ARBA" id="ARBA00022785"/>
    </source>
</evidence>
<dbReference type="Proteomes" id="UP000320048">
    <property type="component" value="Unassembled WGS sequence"/>
</dbReference>